<dbReference type="EMBL" id="OCTY01000002">
    <property type="protein sequence ID" value="SOJ56958.1"/>
    <property type="molecule type" value="Genomic_DNA"/>
</dbReference>
<keyword evidence="3" id="KW-1185">Reference proteome</keyword>
<proteinExistence type="predicted"/>
<reference evidence="2 3" key="1">
    <citation type="submission" date="2017-10" db="EMBL/GenBank/DDBJ databases">
        <authorList>
            <consortium name="Urmite Genomes"/>
        </authorList>
    </citation>
    <scope>NUCLEOTIDE SEQUENCE [LARGE SCALE GENOMIC DNA]</scope>
    <source>
        <strain evidence="2 3">FB-527</strain>
    </source>
</reference>
<gene>
    <name evidence="2" type="ORF">MSIMFB_04436</name>
</gene>
<accession>A0A7Z7NBJ5</accession>
<evidence type="ECO:0000256" key="1">
    <source>
        <dbReference type="SAM" id="MobiDB-lite"/>
    </source>
</evidence>
<evidence type="ECO:0000313" key="2">
    <source>
        <dbReference type="EMBL" id="SOJ56958.1"/>
    </source>
</evidence>
<sequence>MAVPYGFASNLDDLVLVIISVAERVLATSIREHCQLLGDLFANCPRRAPSSTTRTAETPTPPPRRQSPAPPSDPAEPRTRTRPSHPRRRSPIPPRETASTAKRRRRPNPSSQLVDNIRQPRPRHPLLHTRLGVTNTASKSSAAIDRSLLRHPAHQAIVTRHIQHAHRHRTATFTGTPPTSLRPDNYFPIRVATT</sequence>
<dbReference type="AlphaFoldDB" id="A0A7Z7NBJ5"/>
<organism evidence="2 3">
    <name type="scientific">Mycobacterium simulans</name>
    <dbReference type="NCBI Taxonomy" id="627089"/>
    <lineage>
        <taxon>Bacteria</taxon>
        <taxon>Bacillati</taxon>
        <taxon>Actinomycetota</taxon>
        <taxon>Actinomycetes</taxon>
        <taxon>Mycobacteriales</taxon>
        <taxon>Mycobacteriaceae</taxon>
        <taxon>Mycobacterium</taxon>
    </lineage>
</organism>
<feature type="compositionally biased region" description="Pro residues" evidence="1">
    <location>
        <begin position="59"/>
        <end position="74"/>
    </location>
</feature>
<feature type="region of interest" description="Disordered" evidence="1">
    <location>
        <begin position="43"/>
        <end position="128"/>
    </location>
</feature>
<evidence type="ECO:0000313" key="3">
    <source>
        <dbReference type="Proteomes" id="UP000554965"/>
    </source>
</evidence>
<name>A0A7Z7NBJ5_9MYCO</name>
<feature type="compositionally biased region" description="Basic residues" evidence="1">
    <location>
        <begin position="80"/>
        <end position="90"/>
    </location>
</feature>
<feature type="compositionally biased region" description="Low complexity" evidence="1">
    <location>
        <begin position="45"/>
        <end position="58"/>
    </location>
</feature>
<dbReference type="Proteomes" id="UP000554965">
    <property type="component" value="Unassembled WGS sequence"/>
</dbReference>
<protein>
    <submittedName>
        <fullName evidence="2">Uncharacterized protein</fullName>
    </submittedName>
</protein>
<comment type="caution">
    <text evidence="2">The sequence shown here is derived from an EMBL/GenBank/DDBJ whole genome shotgun (WGS) entry which is preliminary data.</text>
</comment>